<keyword evidence="5 6" id="KW-0472">Membrane</keyword>
<dbReference type="InterPro" id="IPR007816">
    <property type="entry name" value="ResB-like_domain"/>
</dbReference>
<evidence type="ECO:0000256" key="5">
    <source>
        <dbReference type="ARBA" id="ARBA00023136"/>
    </source>
</evidence>
<evidence type="ECO:0000313" key="9">
    <source>
        <dbReference type="Proteomes" id="UP000600600"/>
    </source>
</evidence>
<dbReference type="Proteomes" id="UP000600600">
    <property type="component" value="Unassembled WGS sequence"/>
</dbReference>
<evidence type="ECO:0000256" key="4">
    <source>
        <dbReference type="ARBA" id="ARBA00022989"/>
    </source>
</evidence>
<dbReference type="Pfam" id="PF05140">
    <property type="entry name" value="ResB"/>
    <property type="match status" value="1"/>
</dbReference>
<comment type="caution">
    <text evidence="8">The sequence shown here is derived from an EMBL/GenBank/DDBJ whole genome shotgun (WGS) entry which is preliminary data.</text>
</comment>
<evidence type="ECO:0000256" key="2">
    <source>
        <dbReference type="ARBA" id="ARBA00022692"/>
    </source>
</evidence>
<evidence type="ECO:0000256" key="6">
    <source>
        <dbReference type="SAM" id="Phobius"/>
    </source>
</evidence>
<keyword evidence="4 6" id="KW-1133">Transmembrane helix</keyword>
<proteinExistence type="predicted"/>
<comment type="subcellular location">
    <subcellularLocation>
        <location evidence="1">Membrane</location>
        <topology evidence="1">Multi-pass membrane protein</topology>
    </subcellularLocation>
</comment>
<feature type="transmembrane region" description="Helical" evidence="6">
    <location>
        <begin position="71"/>
        <end position="92"/>
    </location>
</feature>
<evidence type="ECO:0000259" key="7">
    <source>
        <dbReference type="Pfam" id="PF05140"/>
    </source>
</evidence>
<feature type="domain" description="ResB-like" evidence="7">
    <location>
        <begin position="307"/>
        <end position="363"/>
    </location>
</feature>
<dbReference type="EMBL" id="JACOOE010000022">
    <property type="protein sequence ID" value="MBC5607420.1"/>
    <property type="molecule type" value="Genomic_DNA"/>
</dbReference>
<gene>
    <name evidence="8" type="ORF">H8S67_22545</name>
</gene>
<evidence type="ECO:0000313" key="8">
    <source>
        <dbReference type="EMBL" id="MBC5607420.1"/>
    </source>
</evidence>
<dbReference type="PANTHER" id="PTHR31566:SF5">
    <property type="entry name" value="RESB-LIKE DOMAIN-CONTAINING PROTEIN"/>
    <property type="match status" value="1"/>
</dbReference>
<organism evidence="8 9">
    <name type="scientific">Bacteroides difficilis</name>
    <dbReference type="NCBI Taxonomy" id="2763021"/>
    <lineage>
        <taxon>Bacteria</taxon>
        <taxon>Pseudomonadati</taxon>
        <taxon>Bacteroidota</taxon>
        <taxon>Bacteroidia</taxon>
        <taxon>Bacteroidales</taxon>
        <taxon>Bacteroidaceae</taxon>
        <taxon>Bacteroides</taxon>
    </lineage>
</organism>
<keyword evidence="9" id="KW-1185">Reference proteome</keyword>
<feature type="transmembrane region" description="Helical" evidence="6">
    <location>
        <begin position="12"/>
        <end position="31"/>
    </location>
</feature>
<keyword evidence="2 6" id="KW-0812">Transmembrane</keyword>
<evidence type="ECO:0000256" key="3">
    <source>
        <dbReference type="ARBA" id="ARBA00022748"/>
    </source>
</evidence>
<dbReference type="RefSeq" id="WP_186968619.1">
    <property type="nucleotide sequence ID" value="NZ_JACOOE010000022.1"/>
</dbReference>
<accession>A0ABR7CHY0</accession>
<dbReference type="InterPro" id="IPR023494">
    <property type="entry name" value="Cyt_c_bgen_Ccs1/CcsB/ResB"/>
</dbReference>
<reference evidence="8 9" key="1">
    <citation type="submission" date="2020-08" db="EMBL/GenBank/DDBJ databases">
        <title>Genome public.</title>
        <authorList>
            <person name="Liu C."/>
            <person name="Sun Q."/>
        </authorList>
    </citation>
    <scope>NUCLEOTIDE SEQUENCE [LARGE SCALE GENOMIC DNA]</scope>
    <source>
        <strain evidence="8 9">M27</strain>
    </source>
</reference>
<feature type="transmembrane region" description="Helical" evidence="6">
    <location>
        <begin position="380"/>
        <end position="402"/>
    </location>
</feature>
<feature type="transmembrane region" description="Helical" evidence="6">
    <location>
        <begin position="144"/>
        <end position="164"/>
    </location>
</feature>
<sequence>MWNNSWGIKEGIMTCGGLIAIGLVLHLFTGAVDWNNFAWPLNIYILAIYIITLIILFILRKRLYFVRWTMTFNAAVPSLIAVVFMTFVMGMIKQVPSSPAIGDVSIFNRMLSFWPFILIYLWMTSIVGLVSIKHLVSFRITKIPFLLNHFGLFIALVAATLGSADMKRLTMNTRIGQTEWRATDADGRLYELPLAIELVNFNIDEYPPKLMLIDNSTGNALPFNSPEHLMLEDGIKTGELFGWNIEILEKIELAASVPGQDTVKYVNWPSTGATYAANVRAVSADGKKVACGWVSCGSFLFPYQALRLDSMCSIVMPDREPRRYSSDVIIYTKRGTKCNETIEVNKPAKVEGWNIYQLSYDETKGRWSDISVFELVSDPWLPFVYIGIIMMMLGAVCMFITAQKNNNK</sequence>
<name>A0ABR7CHY0_9BACE</name>
<dbReference type="PANTHER" id="PTHR31566">
    <property type="entry name" value="CYTOCHROME C BIOGENESIS PROTEIN CCS1, CHLOROPLASTIC"/>
    <property type="match status" value="1"/>
</dbReference>
<keyword evidence="3" id="KW-0201">Cytochrome c-type biogenesis</keyword>
<feature type="transmembrane region" description="Helical" evidence="6">
    <location>
        <begin position="37"/>
        <end position="59"/>
    </location>
</feature>
<protein>
    <submittedName>
        <fullName evidence="8">Cytochrome c biogenesis protein ResB</fullName>
    </submittedName>
</protein>
<feature type="transmembrane region" description="Helical" evidence="6">
    <location>
        <begin position="112"/>
        <end position="132"/>
    </location>
</feature>
<evidence type="ECO:0000256" key="1">
    <source>
        <dbReference type="ARBA" id="ARBA00004141"/>
    </source>
</evidence>